<reference evidence="3" key="1">
    <citation type="submission" date="2018-06" db="EMBL/GenBank/DDBJ databases">
        <authorList>
            <person name="Zhirakovskaya E."/>
        </authorList>
    </citation>
    <scope>NUCLEOTIDE SEQUENCE</scope>
</reference>
<dbReference type="InterPro" id="IPR028344">
    <property type="entry name" value="ParE1/4"/>
</dbReference>
<protein>
    <submittedName>
        <fullName evidence="3">ParE toxin protein</fullName>
    </submittedName>
</protein>
<dbReference type="AlphaFoldDB" id="A0A3B1AVX0"/>
<evidence type="ECO:0000256" key="2">
    <source>
        <dbReference type="ARBA" id="ARBA00022649"/>
    </source>
</evidence>
<name>A0A3B1AVX0_9ZZZZ</name>
<dbReference type="Pfam" id="PF05016">
    <property type="entry name" value="ParE_toxin"/>
    <property type="match status" value="1"/>
</dbReference>
<dbReference type="EMBL" id="UOFW01000007">
    <property type="protein sequence ID" value="VAX02390.1"/>
    <property type="molecule type" value="Genomic_DNA"/>
</dbReference>
<dbReference type="InterPro" id="IPR035093">
    <property type="entry name" value="RelE/ParE_toxin_dom_sf"/>
</dbReference>
<dbReference type="Gene3D" id="3.30.2310.20">
    <property type="entry name" value="RelE-like"/>
    <property type="match status" value="1"/>
</dbReference>
<evidence type="ECO:0000313" key="3">
    <source>
        <dbReference type="EMBL" id="VAX02390.1"/>
    </source>
</evidence>
<accession>A0A3B1AVX0</accession>
<keyword evidence="2" id="KW-1277">Toxin-antitoxin system</keyword>
<dbReference type="PIRSF" id="PIRSF029218">
    <property type="entry name" value="ParE"/>
    <property type="match status" value="1"/>
</dbReference>
<comment type="similarity">
    <text evidence="1">Belongs to the RelE toxin family.</text>
</comment>
<dbReference type="InterPro" id="IPR007712">
    <property type="entry name" value="RelE/ParE_toxin"/>
</dbReference>
<dbReference type="InterPro" id="IPR051803">
    <property type="entry name" value="TA_system_RelE-like_toxin"/>
</dbReference>
<dbReference type="PANTHER" id="PTHR33755:SF9">
    <property type="entry name" value="TOXIN PARE1"/>
    <property type="match status" value="1"/>
</dbReference>
<organism evidence="3">
    <name type="scientific">hydrothermal vent metagenome</name>
    <dbReference type="NCBI Taxonomy" id="652676"/>
    <lineage>
        <taxon>unclassified sequences</taxon>
        <taxon>metagenomes</taxon>
        <taxon>ecological metagenomes</taxon>
    </lineage>
</organism>
<proteinExistence type="inferred from homology"/>
<sequence>MNKYFLSADAKNDIKEIAKDTIKRWGKEQAHFYIDNLYEIFSLIGENPQIGRLRRELGEEIRSFPQGSHVIFFIEHKGRAAIVRVLHGARDFQKIFDR</sequence>
<dbReference type="PANTHER" id="PTHR33755">
    <property type="entry name" value="TOXIN PARE1-RELATED"/>
    <property type="match status" value="1"/>
</dbReference>
<gene>
    <name evidence="3" type="ORF">MNBD_ALPHA03-785</name>
</gene>
<evidence type="ECO:0000256" key="1">
    <source>
        <dbReference type="ARBA" id="ARBA00006226"/>
    </source>
</evidence>